<dbReference type="PANTHER" id="PTHR23028">
    <property type="entry name" value="ACETYLTRANSFERASE"/>
    <property type="match status" value="1"/>
</dbReference>
<keyword evidence="4" id="KW-1185">Reference proteome</keyword>
<reference evidence="3 4" key="1">
    <citation type="submission" date="2021-05" db="EMBL/GenBank/DDBJ databases">
        <title>Comparative genomic studies on the polysaccharide-degrading batcterial strains of the Flammeovirga genus.</title>
        <authorList>
            <person name="Zewei F."/>
            <person name="Zheng Z."/>
            <person name="Yu L."/>
            <person name="Ruyue G."/>
            <person name="Yanhong M."/>
            <person name="Yuanyuan C."/>
            <person name="Jingyan G."/>
            <person name="Wenjun H."/>
        </authorList>
    </citation>
    <scope>NUCLEOTIDE SEQUENCE [LARGE SCALE GENOMIC DNA]</scope>
    <source>
        <strain evidence="3 4">NBRC:100898</strain>
    </source>
</reference>
<dbReference type="EMBL" id="CP076132">
    <property type="protein sequence ID" value="QWG00156.1"/>
    <property type="molecule type" value="Genomic_DNA"/>
</dbReference>
<dbReference type="AlphaFoldDB" id="A0AAX1MYE8"/>
<feature type="transmembrane region" description="Helical" evidence="1">
    <location>
        <begin position="249"/>
        <end position="271"/>
    </location>
</feature>
<gene>
    <name evidence="3" type="ORF">KMW28_10885</name>
</gene>
<evidence type="ECO:0000313" key="4">
    <source>
        <dbReference type="Proteomes" id="UP000678679"/>
    </source>
</evidence>
<dbReference type="Pfam" id="PF01757">
    <property type="entry name" value="Acyl_transf_3"/>
    <property type="match status" value="1"/>
</dbReference>
<protein>
    <submittedName>
        <fullName evidence="3">Acyltransferase family protein</fullName>
    </submittedName>
</protein>
<sequence>MKIYSLQIGRALAALLVLLFHLSVNFNELLGIKYLNNFFYFGSCGVDFFFILSGFIISYSTDKKSISTSSFITQRVLRIYPIYWVTFIFFFISSLFIGSSHSREIISIIKSLLLLPNHDMLTGVSWTLSYELYFYLLYSFSLIFIDLKKRIFCVSILLFTILFFSNLFTENLFFSDFIVFEFIFGIIIYQIWQLNKLRKFNSYFSIFIGIVFLIINVVFFRFHRVIQYGIPFCFIFYGLLKGDLKNNNFLILLGDSSYVMYLLHLPIIRIYTKVLNYFEITNLLFINITNILLIFTIIYISIIVHRKIELPINKYLKNKLI</sequence>
<organism evidence="3 4">
    <name type="scientific">Flammeovirga yaeyamensis</name>
    <dbReference type="NCBI Taxonomy" id="367791"/>
    <lineage>
        <taxon>Bacteria</taxon>
        <taxon>Pseudomonadati</taxon>
        <taxon>Bacteroidota</taxon>
        <taxon>Cytophagia</taxon>
        <taxon>Cytophagales</taxon>
        <taxon>Flammeovirgaceae</taxon>
        <taxon>Flammeovirga</taxon>
    </lineage>
</organism>
<name>A0AAX1MYE8_9BACT</name>
<feature type="transmembrane region" description="Helical" evidence="1">
    <location>
        <begin position="203"/>
        <end position="219"/>
    </location>
</feature>
<keyword evidence="1" id="KW-0812">Transmembrane</keyword>
<dbReference type="GO" id="GO:0016747">
    <property type="term" value="F:acyltransferase activity, transferring groups other than amino-acyl groups"/>
    <property type="evidence" value="ECO:0007669"/>
    <property type="project" value="InterPro"/>
</dbReference>
<feature type="transmembrane region" description="Helical" evidence="1">
    <location>
        <begin position="120"/>
        <end position="144"/>
    </location>
</feature>
<evidence type="ECO:0000256" key="1">
    <source>
        <dbReference type="SAM" id="Phobius"/>
    </source>
</evidence>
<proteinExistence type="predicted"/>
<evidence type="ECO:0000313" key="3">
    <source>
        <dbReference type="EMBL" id="QWG00156.1"/>
    </source>
</evidence>
<feature type="transmembrane region" description="Helical" evidence="1">
    <location>
        <begin position="225"/>
        <end position="242"/>
    </location>
</feature>
<feature type="transmembrane region" description="Helical" evidence="1">
    <location>
        <begin position="38"/>
        <end position="59"/>
    </location>
</feature>
<dbReference type="GO" id="GO:0016020">
    <property type="term" value="C:membrane"/>
    <property type="evidence" value="ECO:0007669"/>
    <property type="project" value="TreeGrafter"/>
</dbReference>
<dbReference type="RefSeq" id="WP_169663397.1">
    <property type="nucleotide sequence ID" value="NZ_CP076132.1"/>
</dbReference>
<keyword evidence="3" id="KW-0808">Transferase</keyword>
<feature type="transmembrane region" description="Helical" evidence="1">
    <location>
        <begin position="283"/>
        <end position="304"/>
    </location>
</feature>
<keyword evidence="3" id="KW-0012">Acyltransferase</keyword>
<keyword evidence="1" id="KW-1133">Transmembrane helix</keyword>
<dbReference type="KEGG" id="fya:KMW28_10885"/>
<feature type="transmembrane region" description="Helical" evidence="1">
    <location>
        <begin position="80"/>
        <end position="100"/>
    </location>
</feature>
<evidence type="ECO:0000259" key="2">
    <source>
        <dbReference type="Pfam" id="PF01757"/>
    </source>
</evidence>
<dbReference type="GO" id="GO:0000271">
    <property type="term" value="P:polysaccharide biosynthetic process"/>
    <property type="evidence" value="ECO:0007669"/>
    <property type="project" value="TreeGrafter"/>
</dbReference>
<dbReference type="InterPro" id="IPR050879">
    <property type="entry name" value="Acyltransferase_3"/>
</dbReference>
<keyword evidence="1" id="KW-0472">Membrane</keyword>
<feature type="transmembrane region" description="Helical" evidence="1">
    <location>
        <begin position="12"/>
        <end position="32"/>
    </location>
</feature>
<feature type="transmembrane region" description="Helical" evidence="1">
    <location>
        <begin position="174"/>
        <end position="191"/>
    </location>
</feature>
<dbReference type="InterPro" id="IPR002656">
    <property type="entry name" value="Acyl_transf_3_dom"/>
</dbReference>
<feature type="domain" description="Acyltransferase 3" evidence="2">
    <location>
        <begin position="3"/>
        <end position="299"/>
    </location>
</feature>
<dbReference type="Proteomes" id="UP000678679">
    <property type="component" value="Chromosome 1"/>
</dbReference>
<feature type="transmembrane region" description="Helical" evidence="1">
    <location>
        <begin position="151"/>
        <end position="168"/>
    </location>
</feature>
<accession>A0AAX1MYE8</accession>
<dbReference type="PANTHER" id="PTHR23028:SF131">
    <property type="entry name" value="BLR2367 PROTEIN"/>
    <property type="match status" value="1"/>
</dbReference>